<dbReference type="EMBL" id="GBRH01260847">
    <property type="protein sequence ID" value="JAD37048.1"/>
    <property type="molecule type" value="Transcribed_RNA"/>
</dbReference>
<name>A0A0A8ZH89_ARUDO</name>
<organism evidence="1">
    <name type="scientific">Arundo donax</name>
    <name type="common">Giant reed</name>
    <name type="synonym">Donax arundinaceus</name>
    <dbReference type="NCBI Taxonomy" id="35708"/>
    <lineage>
        <taxon>Eukaryota</taxon>
        <taxon>Viridiplantae</taxon>
        <taxon>Streptophyta</taxon>
        <taxon>Embryophyta</taxon>
        <taxon>Tracheophyta</taxon>
        <taxon>Spermatophyta</taxon>
        <taxon>Magnoliopsida</taxon>
        <taxon>Liliopsida</taxon>
        <taxon>Poales</taxon>
        <taxon>Poaceae</taxon>
        <taxon>PACMAD clade</taxon>
        <taxon>Arundinoideae</taxon>
        <taxon>Arundineae</taxon>
        <taxon>Arundo</taxon>
    </lineage>
</organism>
<reference evidence="1" key="2">
    <citation type="journal article" date="2015" name="Data Brief">
        <title>Shoot transcriptome of the giant reed, Arundo donax.</title>
        <authorList>
            <person name="Barrero R.A."/>
            <person name="Guerrero F.D."/>
            <person name="Moolhuijzen P."/>
            <person name="Goolsby J.A."/>
            <person name="Tidwell J."/>
            <person name="Bellgard S.E."/>
            <person name="Bellgard M.I."/>
        </authorList>
    </citation>
    <scope>NUCLEOTIDE SEQUENCE</scope>
    <source>
        <tissue evidence="1">Shoot tissue taken approximately 20 cm above the soil surface</tissue>
    </source>
</reference>
<sequence length="24" mass="2550">MGQSFFCTSEKNASSCSDCIVASF</sequence>
<proteinExistence type="predicted"/>
<reference evidence="1" key="1">
    <citation type="submission" date="2014-09" db="EMBL/GenBank/DDBJ databases">
        <authorList>
            <person name="Magalhaes I.L.F."/>
            <person name="Oliveira U."/>
            <person name="Santos F.R."/>
            <person name="Vidigal T.H.D.A."/>
            <person name="Brescovit A.D."/>
            <person name="Santos A.J."/>
        </authorList>
    </citation>
    <scope>NUCLEOTIDE SEQUENCE</scope>
    <source>
        <tissue evidence="1">Shoot tissue taken approximately 20 cm above the soil surface</tissue>
    </source>
</reference>
<protein>
    <submittedName>
        <fullName evidence="1">Uncharacterized protein</fullName>
    </submittedName>
</protein>
<accession>A0A0A8ZH89</accession>
<evidence type="ECO:0000313" key="1">
    <source>
        <dbReference type="EMBL" id="JAD37048.1"/>
    </source>
</evidence>
<dbReference type="AlphaFoldDB" id="A0A0A8ZH89"/>